<evidence type="ECO:0000256" key="2">
    <source>
        <dbReference type="ARBA" id="ARBA00006375"/>
    </source>
</evidence>
<evidence type="ECO:0000256" key="3">
    <source>
        <dbReference type="ARBA" id="ARBA00022448"/>
    </source>
</evidence>
<feature type="region of interest" description="Disordered" evidence="10">
    <location>
        <begin position="164"/>
        <end position="211"/>
    </location>
</feature>
<evidence type="ECO:0000313" key="12">
    <source>
        <dbReference type="EMBL" id="CAE8629800.1"/>
    </source>
</evidence>
<reference evidence="12" key="1">
    <citation type="submission" date="2021-02" db="EMBL/GenBank/DDBJ databases">
        <authorList>
            <person name="Dougan E. K."/>
            <person name="Rhodes N."/>
            <person name="Thang M."/>
            <person name="Chan C."/>
        </authorList>
    </citation>
    <scope>NUCLEOTIDE SEQUENCE</scope>
</reference>
<dbReference type="InterPro" id="IPR018108">
    <property type="entry name" value="MCP_transmembrane"/>
</dbReference>
<evidence type="ECO:0008006" key="14">
    <source>
        <dbReference type="Google" id="ProtNLM"/>
    </source>
</evidence>
<keyword evidence="4 8" id="KW-0812">Transmembrane</keyword>
<evidence type="ECO:0000313" key="13">
    <source>
        <dbReference type="Proteomes" id="UP000654075"/>
    </source>
</evidence>
<feature type="transmembrane region" description="Helical" evidence="11">
    <location>
        <begin position="28"/>
        <end position="47"/>
    </location>
</feature>
<keyword evidence="3 9" id="KW-0813">Transport</keyword>
<dbReference type="EMBL" id="CAJNNV010029718">
    <property type="protein sequence ID" value="CAE8629800.1"/>
    <property type="molecule type" value="Genomic_DNA"/>
</dbReference>
<evidence type="ECO:0000256" key="8">
    <source>
        <dbReference type="PROSITE-ProRule" id="PRU00282"/>
    </source>
</evidence>
<dbReference type="Gene3D" id="1.50.40.10">
    <property type="entry name" value="Mitochondrial carrier domain"/>
    <property type="match status" value="1"/>
</dbReference>
<name>A0A813GX01_POLGL</name>
<dbReference type="OrthoDB" id="276989at2759"/>
<dbReference type="InterPro" id="IPR023395">
    <property type="entry name" value="MCP_dom_sf"/>
</dbReference>
<evidence type="ECO:0000256" key="4">
    <source>
        <dbReference type="ARBA" id="ARBA00022692"/>
    </source>
</evidence>
<dbReference type="Pfam" id="PF00153">
    <property type="entry name" value="Mito_carr"/>
    <property type="match status" value="3"/>
</dbReference>
<dbReference type="AlphaFoldDB" id="A0A813GX01"/>
<feature type="repeat" description="Solcar" evidence="8">
    <location>
        <begin position="396"/>
        <end position="481"/>
    </location>
</feature>
<feature type="repeat" description="Solcar" evidence="8">
    <location>
        <begin position="218"/>
        <end position="291"/>
    </location>
</feature>
<evidence type="ECO:0000256" key="6">
    <source>
        <dbReference type="ARBA" id="ARBA00022989"/>
    </source>
</evidence>
<feature type="repeat" description="Solcar" evidence="8">
    <location>
        <begin position="303"/>
        <end position="385"/>
    </location>
</feature>
<feature type="compositionally biased region" description="Low complexity" evidence="10">
    <location>
        <begin position="164"/>
        <end position="198"/>
    </location>
</feature>
<keyword evidence="6 11" id="KW-1133">Transmembrane helix</keyword>
<evidence type="ECO:0000256" key="9">
    <source>
        <dbReference type="RuleBase" id="RU000488"/>
    </source>
</evidence>
<protein>
    <recommendedName>
        <fullName evidence="14">Mitochondrial carrier protein</fullName>
    </recommendedName>
</protein>
<evidence type="ECO:0000256" key="5">
    <source>
        <dbReference type="ARBA" id="ARBA00022737"/>
    </source>
</evidence>
<evidence type="ECO:0000256" key="11">
    <source>
        <dbReference type="SAM" id="Phobius"/>
    </source>
</evidence>
<gene>
    <name evidence="12" type="ORF">PGLA1383_LOCUS46223</name>
</gene>
<evidence type="ECO:0000256" key="10">
    <source>
        <dbReference type="SAM" id="MobiDB-lite"/>
    </source>
</evidence>
<dbReference type="Proteomes" id="UP000654075">
    <property type="component" value="Unassembled WGS sequence"/>
</dbReference>
<keyword evidence="7 8" id="KW-0472">Membrane</keyword>
<keyword evidence="13" id="KW-1185">Reference proteome</keyword>
<organism evidence="12 13">
    <name type="scientific">Polarella glacialis</name>
    <name type="common">Dinoflagellate</name>
    <dbReference type="NCBI Taxonomy" id="89957"/>
    <lineage>
        <taxon>Eukaryota</taxon>
        <taxon>Sar</taxon>
        <taxon>Alveolata</taxon>
        <taxon>Dinophyceae</taxon>
        <taxon>Suessiales</taxon>
        <taxon>Suessiaceae</taxon>
        <taxon>Polarella</taxon>
    </lineage>
</organism>
<sequence>MVLLKDSFDLIVVGFVVLRRTCCCCCRCCYCCWFCGCLLLFVQFWFYSRRWCFFAGQGCQKHLLTRNKQHCNYITTTNNKAAIKQQRCCCCCCCCCCCFVVVVFGVSGSLKEGRLAPPIADWFSCSRRFAPVRGSIHSLHINNNNTNNINNNCINNNSTNTNINIHNNNNNNHNNNNNNHNNNNNNNNINNNSNNDNTTPQSLSLDHGKLPPSRPVDLSMDVAFVAGAIAGFCVDVPLHPGETIKTRMQSAEGFRVAGGFRGLWSGITPVLLSSVPSSSGFFVAYLGVLRAFGGTDPADVGRSRVLLEATAAAVGELSALSVRVPAEILKQRMQVGQHKSFIAALQQINRKHGLAGFYMGLFATLMRELPFTMVQMTVFEELKRRHPWALREGSVDSLAVGTSCGFVAGGLAGAVTTPLDFMKTRIMLADCKIRTGLFAMLYTKMSEKGLAACFCGLLPRSLLSAAGGAIWLGTFEVARTLLTA</sequence>
<dbReference type="GO" id="GO:0016020">
    <property type="term" value="C:membrane"/>
    <property type="evidence" value="ECO:0007669"/>
    <property type="project" value="UniProtKB-SubCell"/>
</dbReference>
<dbReference type="PROSITE" id="PS50920">
    <property type="entry name" value="SOLCAR"/>
    <property type="match status" value="3"/>
</dbReference>
<evidence type="ECO:0000256" key="7">
    <source>
        <dbReference type="ARBA" id="ARBA00023136"/>
    </source>
</evidence>
<accession>A0A813GX01</accession>
<comment type="subcellular location">
    <subcellularLocation>
        <location evidence="1">Membrane</location>
        <topology evidence="1">Multi-pass membrane protein</topology>
    </subcellularLocation>
</comment>
<comment type="similarity">
    <text evidence="2 9">Belongs to the mitochondrial carrier (TC 2.A.29) family.</text>
</comment>
<keyword evidence="5" id="KW-0677">Repeat</keyword>
<proteinExistence type="inferred from homology"/>
<dbReference type="PANTHER" id="PTHR45667">
    <property type="entry name" value="S-ADENOSYLMETHIONINE MITOCHONDRIAL CARRIER PROTEIN"/>
    <property type="match status" value="1"/>
</dbReference>
<evidence type="ECO:0000256" key="1">
    <source>
        <dbReference type="ARBA" id="ARBA00004141"/>
    </source>
</evidence>
<comment type="caution">
    <text evidence="12">The sequence shown here is derived from an EMBL/GenBank/DDBJ whole genome shotgun (WGS) entry which is preliminary data.</text>
</comment>
<dbReference type="SUPFAM" id="SSF103506">
    <property type="entry name" value="Mitochondrial carrier"/>
    <property type="match status" value="1"/>
</dbReference>